<dbReference type="InterPro" id="IPR049900">
    <property type="entry name" value="PKS_mFAS_DH"/>
</dbReference>
<keyword evidence="4" id="KW-0596">Phosphopantetheine</keyword>
<dbReference type="Gene3D" id="3.40.50.720">
    <property type="entry name" value="NAD(P)-binding Rossmann-like Domain"/>
    <property type="match status" value="2"/>
</dbReference>
<evidence type="ECO:0000256" key="6">
    <source>
        <dbReference type="ARBA" id="ARBA00022679"/>
    </source>
</evidence>
<dbReference type="GO" id="GO:0004312">
    <property type="term" value="F:fatty acid synthase activity"/>
    <property type="evidence" value="ECO:0007669"/>
    <property type="project" value="TreeGrafter"/>
</dbReference>
<evidence type="ECO:0000256" key="1">
    <source>
        <dbReference type="ARBA" id="ARBA00001957"/>
    </source>
</evidence>
<feature type="domain" description="PKS/mFAS DH" evidence="12">
    <location>
        <begin position="2445"/>
        <end position="2727"/>
    </location>
</feature>
<feature type="active site" description="Proton donor; for dehydratase activity" evidence="8">
    <location>
        <position position="2637"/>
    </location>
</feature>
<dbReference type="InterPro" id="IPR036291">
    <property type="entry name" value="NAD(P)-bd_dom_sf"/>
</dbReference>
<dbReference type="EMBL" id="UGOL01000001">
    <property type="protein sequence ID" value="STX80315.1"/>
    <property type="molecule type" value="Genomic_DNA"/>
</dbReference>
<dbReference type="RefSeq" id="WP_027219672.1">
    <property type="nucleotide sequence ID" value="NZ_BAZA01000038.1"/>
</dbReference>
<dbReference type="PROSITE" id="PS00606">
    <property type="entry name" value="KS3_1"/>
    <property type="match status" value="3"/>
</dbReference>
<dbReference type="InterPro" id="IPR036736">
    <property type="entry name" value="ACP-like_sf"/>
</dbReference>
<keyword evidence="5" id="KW-0597">Phosphoprotein</keyword>
<dbReference type="SMART" id="SM00825">
    <property type="entry name" value="PKS_KS"/>
    <property type="match status" value="3"/>
</dbReference>
<dbReference type="InterPro" id="IPR014031">
    <property type="entry name" value="Ketoacyl_synth_C"/>
</dbReference>
<dbReference type="GO" id="GO:0006633">
    <property type="term" value="P:fatty acid biosynthetic process"/>
    <property type="evidence" value="ECO:0007669"/>
    <property type="project" value="UniProtKB-UniPathway"/>
</dbReference>
<dbReference type="GO" id="GO:0004315">
    <property type="term" value="F:3-oxoacyl-[acyl-carrier-protein] synthase activity"/>
    <property type="evidence" value="ECO:0007669"/>
    <property type="project" value="InterPro"/>
</dbReference>
<dbReference type="InterPro" id="IPR009081">
    <property type="entry name" value="PP-bd_ACP"/>
</dbReference>
<dbReference type="SUPFAM" id="SSF53901">
    <property type="entry name" value="Thiolase-like"/>
    <property type="match status" value="3"/>
</dbReference>
<dbReference type="InterPro" id="IPR050091">
    <property type="entry name" value="PKS_NRPS_Biosynth_Enz"/>
</dbReference>
<dbReference type="UniPathway" id="UPA00094"/>
<dbReference type="FunFam" id="3.40.47.10:FF:000019">
    <property type="entry name" value="Polyketide synthase type I"/>
    <property type="match status" value="2"/>
</dbReference>
<feature type="active site" description="Proton acceptor; for dehydratase activity" evidence="8">
    <location>
        <position position="2476"/>
    </location>
</feature>
<dbReference type="SMART" id="SM00823">
    <property type="entry name" value="PKS_PP"/>
    <property type="match status" value="2"/>
</dbReference>
<proteinExistence type="inferred from homology"/>
<feature type="domain" description="Carrier" evidence="10">
    <location>
        <begin position="3182"/>
        <end position="3260"/>
    </location>
</feature>
<accession>A0A378K9L7</accession>
<dbReference type="InterPro" id="IPR020841">
    <property type="entry name" value="PKS_Beta-ketoAc_synthase_dom"/>
</dbReference>
<evidence type="ECO:0000256" key="2">
    <source>
        <dbReference type="ARBA" id="ARBA00005194"/>
    </source>
</evidence>
<dbReference type="SMART" id="SM00826">
    <property type="entry name" value="PKS_DH"/>
    <property type="match status" value="1"/>
</dbReference>
<feature type="domain" description="Ketosynthase family 3 (KS3)" evidence="11">
    <location>
        <begin position="700"/>
        <end position="1125"/>
    </location>
</feature>
<evidence type="ECO:0000313" key="13">
    <source>
        <dbReference type="EMBL" id="STX80315.1"/>
    </source>
</evidence>
<evidence type="ECO:0000256" key="8">
    <source>
        <dbReference type="PROSITE-ProRule" id="PRU01363"/>
    </source>
</evidence>
<comment type="cofactor">
    <cofactor evidence="1">
        <name>pantetheine 4'-phosphate</name>
        <dbReference type="ChEBI" id="CHEBI:47942"/>
    </cofactor>
</comment>
<evidence type="ECO:0000313" key="14">
    <source>
        <dbReference type="Proteomes" id="UP000254631"/>
    </source>
</evidence>
<evidence type="ECO:0000256" key="9">
    <source>
        <dbReference type="SAM" id="Coils"/>
    </source>
</evidence>
<dbReference type="Pfam" id="PF08659">
    <property type="entry name" value="KR"/>
    <property type="match status" value="2"/>
</dbReference>
<comment type="pathway">
    <text evidence="2">Lipid metabolism; fatty acid biosynthesis.</text>
</comment>
<dbReference type="PANTHER" id="PTHR43775">
    <property type="entry name" value="FATTY ACID SYNTHASE"/>
    <property type="match status" value="1"/>
</dbReference>
<evidence type="ECO:0000256" key="7">
    <source>
        <dbReference type="ARBA" id="ARBA00054155"/>
    </source>
</evidence>
<dbReference type="PROSITE" id="PS50075">
    <property type="entry name" value="CARRIER"/>
    <property type="match status" value="2"/>
</dbReference>
<dbReference type="Gene3D" id="1.10.1200.10">
    <property type="entry name" value="ACP-like"/>
    <property type="match status" value="2"/>
</dbReference>
<dbReference type="InterPro" id="IPR020806">
    <property type="entry name" value="PKS_PP-bd"/>
</dbReference>
<dbReference type="PROSITE" id="PS52019">
    <property type="entry name" value="PKS_MFAS_DH"/>
    <property type="match status" value="1"/>
</dbReference>
<dbReference type="InterPro" id="IPR049552">
    <property type="entry name" value="PKS_DH_N"/>
</dbReference>
<dbReference type="InterPro" id="IPR018201">
    <property type="entry name" value="Ketoacyl_synth_AS"/>
</dbReference>
<dbReference type="SUPFAM" id="SSF47336">
    <property type="entry name" value="ACP-like"/>
    <property type="match status" value="3"/>
</dbReference>
<dbReference type="CDD" id="cd05274">
    <property type="entry name" value="KR_FAS_SDR_x"/>
    <property type="match status" value="1"/>
</dbReference>
<gene>
    <name evidence="13" type="primary">pksJ_2</name>
    <name evidence="13" type="ORF">NCTC12000_02327</name>
</gene>
<dbReference type="Gene3D" id="3.30.70.3290">
    <property type="match status" value="1"/>
</dbReference>
<dbReference type="Gene3D" id="3.30.559.10">
    <property type="entry name" value="Chloramphenicol acetyltransferase-like domain"/>
    <property type="match status" value="1"/>
</dbReference>
<feature type="region of interest" description="N-terminal hotdog fold" evidence="8">
    <location>
        <begin position="2445"/>
        <end position="2564"/>
    </location>
</feature>
<feature type="domain" description="Carrier" evidence="10">
    <location>
        <begin position="1765"/>
        <end position="1842"/>
    </location>
</feature>
<protein>
    <submittedName>
        <fullName evidence="13">Polyketide synthase, type I</fullName>
    </submittedName>
</protein>
<comment type="similarity">
    <text evidence="3">Belongs to the short-chain dehydrogenases/reductases (SDR) family.</text>
</comment>
<dbReference type="Pfam" id="PF02801">
    <property type="entry name" value="Ketoacyl-synt_C"/>
    <property type="match status" value="3"/>
</dbReference>
<dbReference type="InterPro" id="IPR023213">
    <property type="entry name" value="CAT-like_dom_sf"/>
</dbReference>
<dbReference type="Pfam" id="PF14765">
    <property type="entry name" value="PS-DH"/>
    <property type="match status" value="1"/>
</dbReference>
<evidence type="ECO:0000256" key="4">
    <source>
        <dbReference type="ARBA" id="ARBA00022450"/>
    </source>
</evidence>
<dbReference type="Gene3D" id="1.10.1240.100">
    <property type="match status" value="2"/>
</dbReference>
<dbReference type="InterPro" id="IPR057326">
    <property type="entry name" value="KR_dom"/>
</dbReference>
<dbReference type="InterPro" id="IPR013968">
    <property type="entry name" value="PKS_KR"/>
</dbReference>
<comment type="function">
    <text evidence="7">Involved in production of the polyketide antibiotic thailandamide.</text>
</comment>
<dbReference type="Gene3D" id="3.40.47.10">
    <property type="match status" value="3"/>
</dbReference>
<dbReference type="Pfam" id="PF22621">
    <property type="entry name" value="CurL-like_PKS_C"/>
    <property type="match status" value="3"/>
</dbReference>
<dbReference type="InterPro" id="IPR042104">
    <property type="entry name" value="PKS_dehydratase_sf"/>
</dbReference>
<dbReference type="PANTHER" id="PTHR43775:SF37">
    <property type="entry name" value="SI:DKEY-61P9.11"/>
    <property type="match status" value="1"/>
</dbReference>
<evidence type="ECO:0000256" key="3">
    <source>
        <dbReference type="ARBA" id="ARBA00006484"/>
    </source>
</evidence>
<dbReference type="SMART" id="SM00822">
    <property type="entry name" value="PKS_KR"/>
    <property type="match status" value="2"/>
</dbReference>
<dbReference type="Pfam" id="PF00109">
    <property type="entry name" value="ketoacyl-synt"/>
    <property type="match status" value="3"/>
</dbReference>
<dbReference type="InterPro" id="IPR006162">
    <property type="entry name" value="Ppantetheine_attach_site"/>
</dbReference>
<evidence type="ECO:0000259" key="12">
    <source>
        <dbReference type="PROSITE" id="PS52019"/>
    </source>
</evidence>
<sequence length="3781" mass="425438">MVNVTMKNKTKDLLNEPIAIIGMNCQFPGIDSDIEDVSAFYDMLMKGQTPIKDVPENRWNIEEYYSADRKKADKIISKKGGFLDNTHLFDAAYFKISSAEAKQIDPQQRLFLEVAIRALNDANIPLDSLKDSNSGVYCGISTHEYSQLNYKDHIKFNAYTPIGIANSAAAGRLCHFLNLKGPSMAVDTACSSSFTALYLAATALRNQQCDMAIVGGVHLSLCPESFIGLTKANMLSATGQCSSFDSKADGFVRSEGCGVVIVKRLSDAIRDNNKIYALIKSMVINQNGDGTGLAAPSTNAQIAMHQAALEHAHLTAGEIDYIETHGTGTTVGDPVEFNAIQSIHQGHHSAQKPLIVGALKSNIGHTISSSGIASLIKVLCSLQNEAIPPNLHYSNPNNLIDPESIPALLPVEAIPFPKLKNKKRYIQVSNFSFTGTNVSVILEEAPELESHESKQDNNEPKCFVASANSELSLKQMMSRYEHYLKNSSSTLGDICHTLINCRDHYKFRCAIIVNDKKELIKKIESKDYEIRKVVLQNNPRTVLNDAKAIYEAYLSGINIITDDENTAYNKVDLPLYCFDRKPYWHEVRKQVKNDHWLDSLYQQPMAQQVDAIKAELASQIKDLLKKDSIDPHQDLETLGLTTSLLESLDQILQDMFSPRYKVPSLQSLRYLTLDKLARHLQKMIMPPVVYRQPSINVLNVEPIAIIGMSCRFPKAANVDEFLSLLEKGESGMIDIPLERWDNEKFYDSDVDALGKLYIKQLGFIDHVNHFDAEFFNISPREAKLMSPQLRVFMETSYHALEDANLSLDAVKDTNTGVFVGVGTNEYPRVLAYQGVTLEDLNIYFATGNVLNALAGRVAYSFDFHGPIQAIDTACSSSMTAIHNACLSLQSGDCNMALAGGVNIILSPDSNITLSKARMLSPDSRCKTFSEDADGYGRSEGCGVVVLKRLSDAVKDNDNILAVIKGTSINSDGKSGGFTVPNGAAQEEVILSALAKANLTPGDIDFVEAHGTGTPLADPIEVNTLTKIFSEHHNKENPLYISSVKTNIGHSESASGVASVIKTVLSLKTKTIFKHLNFKKLNPAIQLINTVIPLDKTDWAKKQGLRCAGVSSFGFSGANAHAIIQEAPEDKKEARALPEESLLVLSAKSKTSLELLLASYQNYLSNTREEFADICYTAATCRTHFMYRVAIRAQNATQAANIIKNNGYTICHITKEKEWAQQPDTLAELQTAYLDGFLINWSEFYRSFGHHFAKVKLPLYEFERIEHWFGDKNKLKDAPLPKDWCFQIQWQNEPCDKSNRKLRGNRWLLIGPRHLADGFKAQGLEIIYEDEEYSRDKLEGIIFAESLHLAPPDIEANIDFQKKTLKKLLNLIKELDNQSIDLQLLILTSNGIAELANDKHPVNISNSPLIGFCKTLALELPQFKTILIDMDKIEEDKYPTQVIEEINYNHGSRYEHIVAYRGGERLASRLKKTPLEDRRRLLHGVKGRYLITGGCGGLGLVTAQSLLSSGARELILTSRNIDKPRIKEAIYKIKSHYPGANIRVVSLDITDRESLKNLLSELNTDGQLKGIIHAAGAAIKAPLLEHQDEDVDYLFSAKVKGGWYLHELSLDCNLDFFVVYSSVSSVFGSNKESVYSGTNSFLDALIAERQRMGLPGTAVQWGPWGEVGMAQKRSRDEGLKQALISNAQGHVIIKCLINDEFKHATIISPEYLKFMLDFVPKPLPGFYGQLDEELEKIPQQHHQSPAKNLSPWLNQYLEISEEERFKACKAMVSDICTGILELTENEDLNEDEGFFELGFDSLMITELASELKKKLEPFLKVTVTIGFNYPSISKLAKYIESELDKNLVKIQSPKSAPKPIDDGIAIIGMSCLLPNAPDIAAFEKLLEEGLSGIKDIPNDRWDNNQYYDPDMEAPGKSYVTKLGLIENIKYFDAAFFGISPREAKLMEPQQRVFLECCYKALENANYPSESLRGSLTGVFAGVGPNEYYAQLEKSGFSNEELSAYSITGNVLNLIPGRVAYTFDFKGPSISVDTACSSSLVAIHYACQSLKNKEIDYALAGGVNILLMPESNVTLCKAKALSPDGQCKTFDEKADGYVRGEGCGVILLKRLSDALRDNDHILAVIKGSAVNNDGKTAGLTVPNGKSQEEVMKKALGQTELSRTDISYIEAHGTGTPLGDPIEVDAINKVYGHQRNKENPLYLGTVKTNIGHLESASGVAGVIKTVISLQRQTIYKNLNFNKLNPNIKLDGTQLALEKTNWNTNTKLKYAAVNAFGFSGTNAHVILAEFPKEEKPKTSKPSQKHLLVISAHSKTALDNLTPRYQQYLETTEHHFGDICFTAATCREHYHYRLALTAENAVEASRMLGAGQFALSYHENITLDLQNDRALNSLLMDYLQGKPVDWKSYYQSLKGDFTKVLLPNYTFDRSEYWLDKKNNDSMATHKDEQHPLLGQMLAMPGNEYLFHQKLDLENLAYIKQHSVFEKVIFPATAYIESGLAAAKSIFQSSAFQIEKFNIERPLHPKQGQEFQLQVKPKMDGQYKINLFAKQENDWQTFCEMEIHAKPTAARESIHIDVLKSSFGDRVELSDIYEQFQKSSLFYGDEFHVLQEGYVQANSVLAKVTLTKASQGQDYYYHPVLLDGAMQSILLLSVKNDENKNFNAENITYIPYAFTRMTVFQEAPRSLWVHLTKQNTEDASDLCVNMNLYEQSGLLIAQIAGLKLRRVTRSHFVSYDAALSHLYYTEWSPVPFKTLPHQQEIPDLLVITKNPGKAKEILDGLNYHLVERIDDCTNIENSNIVFLYEQGQFHDLFHCCQILFRLRPKRFILVTEHAYAIQDLDQVNPYHTMACAFWKSFRNEYEPNKNYAIDLGSRSRLAKALMYLLNADTHDTQIAVRESLYLPRLKKKQLVSNPDPERLIDGNATYLITGGTGGLAKPLMEYLMRRGARHIAITSRAHYPDDINALIDKAKQNKIDIKHYMVDAGNYQKMEQVIGEIQQSPNPLKGVFHLAGLIQDGLIVNLNDEAMQKVISAKMDGALILHQLTQNIPLEWLVMFSSSASLLGARGQANYAAANGFLDGLAHLRRQQGLPAISINWGPFHTTGMAANLTHTLQHYGFLLLDKDNIGILDVLLPSQLPQISPCPMNWDVYCKHTPKHMELSELVKAKPLPDQSFLNILRQHSKEESISILSQALREIAADVLALDDSEHISNDHDLFSMGLDSLMSMDIRNRIYDKLQCQTLSLPIEYFINTPTINKIARHISDELDHVFDSHSDYRPTENPPEREIALCDFQYVFWVLNKLDYHFNIGTQIQLHGRLNKDYVQRAFEFVVNQNSVFWIHFNKDKPTQKLHKFGQFELIYQDISLNHEIKALNHEFQNNILRAIPLTKQPLIRVYLYKINNDLHELHIVIPHIIVDDASCEMVFCQFKNNYEKLTLGKELVSTPEKGSYFNYVKQNNNHYQKNLKNKIDFWQNYNKGFKMLSFGNRYHLSDTSKQTKHLFHYPIDPQHAEQFINWHKAQNINVSTGLIAACQIVFYKLSRQNKIPIILIHSGREGGEYKSTLGLFSEYKRINLTLNENGQFIDCIHSIEEQLLKTAPYQKCSHLIKDSGLKGSSLSFGQYLTLALNKMFMLKHFKESKLHSIIIDYYLKYLSRLVSFKKNISMKQRLNQLFKLDMSLQKPERLRVLVSVTPSFFTKERPDMSFANLDYSYPNHFGCMDRPIGNRTLWIYFSKNQDGEYQISINAPLTIECKNKIGSGLSQFITTFVENNNCNIAELIQAMEDSSIAS</sequence>
<dbReference type="Pfam" id="PF00550">
    <property type="entry name" value="PP-binding"/>
    <property type="match status" value="2"/>
</dbReference>
<dbReference type="InterPro" id="IPR020807">
    <property type="entry name" value="PKS_DH"/>
</dbReference>
<keyword evidence="9" id="KW-0175">Coiled coil</keyword>
<dbReference type="InterPro" id="IPR001242">
    <property type="entry name" value="Condensation_dom"/>
</dbReference>
<dbReference type="SUPFAM" id="SSF52777">
    <property type="entry name" value="CoA-dependent acyltransferases"/>
    <property type="match status" value="2"/>
</dbReference>
<dbReference type="InterPro" id="IPR016039">
    <property type="entry name" value="Thiolase-like"/>
</dbReference>
<feature type="region of interest" description="C-terminal hotdog fold" evidence="8">
    <location>
        <begin position="2578"/>
        <end position="2727"/>
    </location>
</feature>
<evidence type="ECO:0000259" key="10">
    <source>
        <dbReference type="PROSITE" id="PS50075"/>
    </source>
</evidence>
<dbReference type="Gene3D" id="3.10.129.110">
    <property type="entry name" value="Polyketide synthase dehydratase"/>
    <property type="match status" value="1"/>
</dbReference>
<dbReference type="Gene3D" id="3.30.559.30">
    <property type="entry name" value="Nonribosomal peptide synthetase, condensation domain"/>
    <property type="match status" value="1"/>
</dbReference>
<dbReference type="GO" id="GO:0031177">
    <property type="term" value="F:phosphopantetheine binding"/>
    <property type="evidence" value="ECO:0007669"/>
    <property type="project" value="InterPro"/>
</dbReference>
<name>A0A378K9L7_LEGPN</name>
<feature type="domain" description="Ketosynthase family 3 (KS3)" evidence="11">
    <location>
        <begin position="15"/>
        <end position="444"/>
    </location>
</feature>
<dbReference type="InterPro" id="IPR049551">
    <property type="entry name" value="PKS_DH_C"/>
</dbReference>
<dbReference type="PROSITE" id="PS00012">
    <property type="entry name" value="PHOSPHOPANTETHEINE"/>
    <property type="match status" value="2"/>
</dbReference>
<dbReference type="Proteomes" id="UP000254631">
    <property type="component" value="Unassembled WGS sequence"/>
</dbReference>
<evidence type="ECO:0000256" key="5">
    <source>
        <dbReference type="ARBA" id="ARBA00022553"/>
    </source>
</evidence>
<dbReference type="SUPFAM" id="SSF51735">
    <property type="entry name" value="NAD(P)-binding Rossmann-fold domains"/>
    <property type="match status" value="3"/>
</dbReference>
<feature type="coiled-coil region" evidence="9">
    <location>
        <begin position="1357"/>
        <end position="1384"/>
    </location>
</feature>
<dbReference type="CDD" id="cd00833">
    <property type="entry name" value="PKS"/>
    <property type="match status" value="3"/>
</dbReference>
<feature type="domain" description="Ketosynthase family 3 (KS3)" evidence="11">
    <location>
        <begin position="1860"/>
        <end position="2285"/>
    </location>
</feature>
<keyword evidence="6" id="KW-0808">Transferase</keyword>
<dbReference type="Pfam" id="PF00668">
    <property type="entry name" value="Condensation"/>
    <property type="match status" value="1"/>
</dbReference>
<organism evidence="13 14">
    <name type="scientific">Legionella pneumophila</name>
    <dbReference type="NCBI Taxonomy" id="446"/>
    <lineage>
        <taxon>Bacteria</taxon>
        <taxon>Pseudomonadati</taxon>
        <taxon>Pseudomonadota</taxon>
        <taxon>Gammaproteobacteria</taxon>
        <taxon>Legionellales</taxon>
        <taxon>Legionellaceae</taxon>
        <taxon>Legionella</taxon>
    </lineage>
</organism>
<reference evidence="13 14" key="1">
    <citation type="submission" date="2018-06" db="EMBL/GenBank/DDBJ databases">
        <authorList>
            <consortium name="Pathogen Informatics"/>
            <person name="Doyle S."/>
        </authorList>
    </citation>
    <scope>NUCLEOTIDE SEQUENCE [LARGE SCALE GENOMIC DNA]</scope>
    <source>
        <strain evidence="13 14">NCTC12000</strain>
    </source>
</reference>
<dbReference type="PROSITE" id="PS52004">
    <property type="entry name" value="KS3_2"/>
    <property type="match status" value="3"/>
</dbReference>
<dbReference type="InterPro" id="IPR014030">
    <property type="entry name" value="Ketoacyl_synth_N"/>
</dbReference>
<dbReference type="Pfam" id="PF21089">
    <property type="entry name" value="PKS_DH_N"/>
    <property type="match status" value="1"/>
</dbReference>
<evidence type="ECO:0000259" key="11">
    <source>
        <dbReference type="PROSITE" id="PS52004"/>
    </source>
</evidence>